<dbReference type="PANTHER" id="PTHR32024">
    <property type="entry name" value="TRK SYSTEM POTASSIUM UPTAKE PROTEIN TRKG-RELATED"/>
    <property type="match status" value="1"/>
</dbReference>
<reference evidence="10 11" key="1">
    <citation type="submission" date="2018-04" db="EMBL/GenBank/DDBJ databases">
        <title>Genomic Encyclopedia of Archaeal and Bacterial Type Strains, Phase II (KMG-II): from individual species to whole genera.</title>
        <authorList>
            <person name="Goeker M."/>
        </authorList>
    </citation>
    <scope>NUCLEOTIDE SEQUENCE [LARGE SCALE GENOMIC DNA]</scope>
    <source>
        <strain evidence="10 11">DSM 23382</strain>
    </source>
</reference>
<evidence type="ECO:0000256" key="5">
    <source>
        <dbReference type="ARBA" id="ARBA00022692"/>
    </source>
</evidence>
<feature type="transmembrane region" description="Helical" evidence="9">
    <location>
        <begin position="183"/>
        <end position="212"/>
    </location>
</feature>
<keyword evidence="4" id="KW-1003">Cell membrane</keyword>
<organism evidence="10 11">
    <name type="scientific">Breoghania corrubedonensis</name>
    <dbReference type="NCBI Taxonomy" id="665038"/>
    <lineage>
        <taxon>Bacteria</taxon>
        <taxon>Pseudomonadati</taxon>
        <taxon>Pseudomonadota</taxon>
        <taxon>Alphaproteobacteria</taxon>
        <taxon>Hyphomicrobiales</taxon>
        <taxon>Stappiaceae</taxon>
        <taxon>Breoghania</taxon>
    </lineage>
</organism>
<evidence type="ECO:0000313" key="11">
    <source>
        <dbReference type="Proteomes" id="UP000244081"/>
    </source>
</evidence>
<keyword evidence="3" id="KW-0813">Transport</keyword>
<comment type="caution">
    <text evidence="10">The sequence shown here is derived from an EMBL/GenBank/DDBJ whole genome shotgun (WGS) entry which is preliminary data.</text>
</comment>
<proteinExistence type="inferred from homology"/>
<feature type="transmembrane region" description="Helical" evidence="9">
    <location>
        <begin position="68"/>
        <end position="90"/>
    </location>
</feature>
<protein>
    <submittedName>
        <fullName evidence="10">Trk system potassium uptake protein TrkH</fullName>
    </submittedName>
</protein>
<evidence type="ECO:0000256" key="8">
    <source>
        <dbReference type="ARBA" id="ARBA00023136"/>
    </source>
</evidence>
<dbReference type="GO" id="GO:0030001">
    <property type="term" value="P:metal ion transport"/>
    <property type="evidence" value="ECO:0007669"/>
    <property type="project" value="UniProtKB-ARBA"/>
</dbReference>
<accession>A0A2T5V914</accession>
<feature type="transmembrane region" description="Helical" evidence="9">
    <location>
        <begin position="326"/>
        <end position="345"/>
    </location>
</feature>
<evidence type="ECO:0000256" key="9">
    <source>
        <dbReference type="SAM" id="Phobius"/>
    </source>
</evidence>
<evidence type="ECO:0000256" key="3">
    <source>
        <dbReference type="ARBA" id="ARBA00022448"/>
    </source>
</evidence>
<evidence type="ECO:0000256" key="4">
    <source>
        <dbReference type="ARBA" id="ARBA00022475"/>
    </source>
</evidence>
<dbReference type="RefSeq" id="WP_107990522.1">
    <property type="nucleotide sequence ID" value="NZ_QAYG01000005.1"/>
</dbReference>
<feature type="transmembrane region" description="Helical" evidence="9">
    <location>
        <begin position="393"/>
        <end position="414"/>
    </location>
</feature>
<evidence type="ECO:0000313" key="10">
    <source>
        <dbReference type="EMBL" id="PTW60249.1"/>
    </source>
</evidence>
<evidence type="ECO:0000256" key="1">
    <source>
        <dbReference type="ARBA" id="ARBA00004651"/>
    </source>
</evidence>
<dbReference type="InterPro" id="IPR003445">
    <property type="entry name" value="Cat_transpt"/>
</dbReference>
<keyword evidence="7" id="KW-0406">Ion transport</keyword>
<comment type="similarity">
    <text evidence="2">Belongs to the TrkH potassium transport family.</text>
</comment>
<name>A0A2T5V914_9HYPH</name>
<evidence type="ECO:0000256" key="7">
    <source>
        <dbReference type="ARBA" id="ARBA00023065"/>
    </source>
</evidence>
<feature type="transmembrane region" description="Helical" evidence="9">
    <location>
        <begin position="460"/>
        <end position="481"/>
    </location>
</feature>
<feature type="transmembrane region" description="Helical" evidence="9">
    <location>
        <begin position="131"/>
        <end position="152"/>
    </location>
</feature>
<dbReference type="EMBL" id="QAYG01000005">
    <property type="protein sequence ID" value="PTW60249.1"/>
    <property type="molecule type" value="Genomic_DNA"/>
</dbReference>
<keyword evidence="6 9" id="KW-1133">Transmembrane helix</keyword>
<keyword evidence="8 9" id="KW-0472">Membrane</keyword>
<feature type="transmembrane region" description="Helical" evidence="9">
    <location>
        <begin position="232"/>
        <end position="251"/>
    </location>
</feature>
<keyword evidence="5 9" id="KW-0812">Transmembrane</keyword>
<evidence type="ECO:0000256" key="6">
    <source>
        <dbReference type="ARBA" id="ARBA00022989"/>
    </source>
</evidence>
<feature type="transmembrane region" description="Helical" evidence="9">
    <location>
        <begin position="38"/>
        <end position="56"/>
    </location>
</feature>
<feature type="transmembrane region" description="Helical" evidence="9">
    <location>
        <begin position="272"/>
        <end position="290"/>
    </location>
</feature>
<feature type="transmembrane region" description="Helical" evidence="9">
    <location>
        <begin position="421"/>
        <end position="440"/>
    </location>
</feature>
<dbReference type="Proteomes" id="UP000244081">
    <property type="component" value="Unassembled WGS sequence"/>
</dbReference>
<evidence type="ECO:0000256" key="2">
    <source>
        <dbReference type="ARBA" id="ARBA00009137"/>
    </source>
</evidence>
<dbReference type="Pfam" id="PF02386">
    <property type="entry name" value="TrkH"/>
    <property type="match status" value="1"/>
</dbReference>
<dbReference type="AlphaFoldDB" id="A0A2T5V914"/>
<sequence length="489" mass="52196">MTGTLYFLSMLLIGFSGSMVLPAAVATAAGDRNSAIDFLMIAALVAFVAAGTFVALRGRRKRFDRVQSYVLLVTAWVVLSAVGAVPFLTIGAMSPGNAIFEAVSGLTTTGGTVLINLDKVPFALIVWRAELQWLGGLLTLLGLTLISAPAGIGGLPDRHIRLVGIEGYRDRQRLTAAVRDISGFYVAVTLACIVLLLISGIPTLDAVCLAFSTVSTGGFVPVSGMVSSYANPMAEVVLMTFMLIGATSLLWQRMVLLGRMQMLKQHRESYSVIILACVMGLVYAAVLFRAAGSASVLSPLQALREGMFTAISLVTTTGFEVREAGFAVLPLTLILFVALVGGGTFSTAGGLKHYRVGGMAVQAYRELGRLVYPHAIRPAHFGSQAYDIQLMKAIWSFFVAAIFIVALGSLALALENMNYEGALIASIASFSNIGTLYSSGWLPIDAPRWPGYADFNGPTKLILCALMILGRIEVLALFGALNRTYWLRR</sequence>
<feature type="transmembrane region" description="Helical" evidence="9">
    <location>
        <begin position="302"/>
        <end position="319"/>
    </location>
</feature>
<gene>
    <name evidence="10" type="ORF">C8N35_105253</name>
</gene>
<keyword evidence="11" id="KW-1185">Reference proteome</keyword>
<dbReference type="GO" id="GO:0008324">
    <property type="term" value="F:monoatomic cation transmembrane transporter activity"/>
    <property type="evidence" value="ECO:0007669"/>
    <property type="project" value="InterPro"/>
</dbReference>
<comment type="subcellular location">
    <subcellularLocation>
        <location evidence="1">Cell membrane</location>
        <topology evidence="1">Multi-pass membrane protein</topology>
    </subcellularLocation>
</comment>
<dbReference type="PANTHER" id="PTHR32024:SF2">
    <property type="entry name" value="TRK SYSTEM POTASSIUM UPTAKE PROTEIN TRKG-RELATED"/>
    <property type="match status" value="1"/>
</dbReference>
<dbReference type="GO" id="GO:0005886">
    <property type="term" value="C:plasma membrane"/>
    <property type="evidence" value="ECO:0007669"/>
    <property type="project" value="UniProtKB-SubCell"/>
</dbReference>
<dbReference type="OrthoDB" id="8478125at2"/>